<dbReference type="Pfam" id="PF02575">
    <property type="entry name" value="YbaB_DNA_bd"/>
    <property type="match status" value="1"/>
</dbReference>
<evidence type="ECO:0000313" key="4">
    <source>
        <dbReference type="EMBL" id="SUO98080.1"/>
    </source>
</evidence>
<name>A0A380MZT9_9GAMM</name>
<evidence type="ECO:0000256" key="3">
    <source>
        <dbReference type="SAM" id="Coils"/>
    </source>
</evidence>
<protein>
    <recommendedName>
        <fullName evidence="2">Nucleoid-associated protein NCTC10717_01821</fullName>
    </recommendedName>
</protein>
<comment type="subunit">
    <text evidence="2">Homodimer.</text>
</comment>
<evidence type="ECO:0000313" key="5">
    <source>
        <dbReference type="Proteomes" id="UP000254575"/>
    </source>
</evidence>
<dbReference type="OrthoDB" id="9808738at2"/>
<dbReference type="HAMAP" id="MF_00274">
    <property type="entry name" value="DNA_YbaB_EbfC"/>
    <property type="match status" value="1"/>
</dbReference>
<gene>
    <name evidence="4" type="primary">ybaB</name>
    <name evidence="4" type="ORF">NCTC10717_01821</name>
</gene>
<dbReference type="PIRSF" id="PIRSF004555">
    <property type="entry name" value="UCP004555"/>
    <property type="match status" value="1"/>
</dbReference>
<sequence length="108" mass="11478">MLKGGLGGMMKKAQEMQENMQKMQAELVNKKVTGQAGGGAVEVELNGHYGCTRVQISAEAMNEDKEMLEALFAAAVNNAAVKVQEMTQSEMSKVTAGIGLPAGFKLPF</sequence>
<dbReference type="GO" id="GO:0003677">
    <property type="term" value="F:DNA binding"/>
    <property type="evidence" value="ECO:0007669"/>
    <property type="project" value="UniProtKB-UniRule"/>
</dbReference>
<keyword evidence="3" id="KW-0175">Coiled coil</keyword>
<comment type="subcellular location">
    <subcellularLocation>
        <location evidence="2">Cytoplasm</location>
        <location evidence="2">Nucleoid</location>
    </subcellularLocation>
</comment>
<proteinExistence type="inferred from homology"/>
<dbReference type="PANTHER" id="PTHR33449:SF1">
    <property type="entry name" value="NUCLEOID-ASSOCIATED PROTEIN YBAB"/>
    <property type="match status" value="1"/>
</dbReference>
<feature type="coiled-coil region" evidence="3">
    <location>
        <begin position="6"/>
        <end position="33"/>
    </location>
</feature>
<keyword evidence="2" id="KW-0963">Cytoplasm</keyword>
<keyword evidence="1 2" id="KW-0238">DNA-binding</keyword>
<dbReference type="PANTHER" id="PTHR33449">
    <property type="entry name" value="NUCLEOID-ASSOCIATED PROTEIN YBAB"/>
    <property type="match status" value="1"/>
</dbReference>
<dbReference type="AlphaFoldDB" id="A0A380MZT9"/>
<dbReference type="NCBIfam" id="TIGR00103">
    <property type="entry name" value="DNA_YbaB_EbfC"/>
    <property type="match status" value="1"/>
</dbReference>
<dbReference type="SUPFAM" id="SSF82607">
    <property type="entry name" value="YbaB-like"/>
    <property type="match status" value="1"/>
</dbReference>
<keyword evidence="5" id="KW-1185">Reference proteome</keyword>
<organism evidence="4 5">
    <name type="scientific">Suttonella indologenes</name>
    <dbReference type="NCBI Taxonomy" id="13276"/>
    <lineage>
        <taxon>Bacteria</taxon>
        <taxon>Pseudomonadati</taxon>
        <taxon>Pseudomonadota</taxon>
        <taxon>Gammaproteobacteria</taxon>
        <taxon>Cardiobacteriales</taxon>
        <taxon>Cardiobacteriaceae</taxon>
        <taxon>Suttonella</taxon>
    </lineage>
</organism>
<dbReference type="Gene3D" id="3.30.1310.10">
    <property type="entry name" value="Nucleoid-associated protein YbaB-like domain"/>
    <property type="match status" value="1"/>
</dbReference>
<accession>A0A380MZT9</accession>
<dbReference type="RefSeq" id="WP_115218952.1">
    <property type="nucleotide sequence ID" value="NZ_UHIA01000004.1"/>
</dbReference>
<dbReference type="EMBL" id="UHIA01000004">
    <property type="protein sequence ID" value="SUO98080.1"/>
    <property type="molecule type" value="Genomic_DNA"/>
</dbReference>
<dbReference type="InterPro" id="IPR004401">
    <property type="entry name" value="YbaB/EbfC"/>
</dbReference>
<evidence type="ECO:0000256" key="1">
    <source>
        <dbReference type="ARBA" id="ARBA00023125"/>
    </source>
</evidence>
<reference evidence="4 5" key="1">
    <citation type="submission" date="2018-06" db="EMBL/GenBank/DDBJ databases">
        <authorList>
            <consortium name="Pathogen Informatics"/>
            <person name="Doyle S."/>
        </authorList>
    </citation>
    <scope>NUCLEOTIDE SEQUENCE [LARGE SCALE GENOMIC DNA]</scope>
    <source>
        <strain evidence="4 5">NCTC10717</strain>
    </source>
</reference>
<comment type="similarity">
    <text evidence="2">Belongs to the YbaB/EbfC family.</text>
</comment>
<dbReference type="GO" id="GO:0005829">
    <property type="term" value="C:cytosol"/>
    <property type="evidence" value="ECO:0007669"/>
    <property type="project" value="TreeGrafter"/>
</dbReference>
<evidence type="ECO:0000256" key="2">
    <source>
        <dbReference type="HAMAP-Rule" id="MF_00274"/>
    </source>
</evidence>
<comment type="function">
    <text evidence="2">Binds to DNA and alters its conformation. May be involved in regulation of gene expression, nucleoid organization and DNA protection.</text>
</comment>
<dbReference type="Proteomes" id="UP000254575">
    <property type="component" value="Unassembled WGS sequence"/>
</dbReference>
<dbReference type="InterPro" id="IPR036894">
    <property type="entry name" value="YbaB-like_sf"/>
</dbReference>
<dbReference type="GO" id="GO:0043590">
    <property type="term" value="C:bacterial nucleoid"/>
    <property type="evidence" value="ECO:0007669"/>
    <property type="project" value="UniProtKB-UniRule"/>
</dbReference>